<name>A0A8H4VIE5_9AGAR</name>
<dbReference type="Proteomes" id="UP000521872">
    <property type="component" value="Unassembled WGS sequence"/>
</dbReference>
<accession>A0A8H4VIE5</accession>
<proteinExistence type="predicted"/>
<dbReference type="EMBL" id="JAACJL010000057">
    <property type="protein sequence ID" value="KAF4611876.1"/>
    <property type="molecule type" value="Genomic_DNA"/>
</dbReference>
<reference evidence="1 2" key="1">
    <citation type="submission" date="2019-12" db="EMBL/GenBank/DDBJ databases">
        <authorList>
            <person name="Floudas D."/>
            <person name="Bentzer J."/>
            <person name="Ahren D."/>
            <person name="Johansson T."/>
            <person name="Persson P."/>
            <person name="Tunlid A."/>
        </authorList>
    </citation>
    <scope>NUCLEOTIDE SEQUENCE [LARGE SCALE GENOMIC DNA]</scope>
    <source>
        <strain evidence="1 2">CBS 102.39</strain>
    </source>
</reference>
<sequence>MQEHIPSVSVTSPNTLGTAVPLNEDVLWRTFTLFTIPDEDFESEHNWPCGMEKTLVNLRHFSHVCSLWRRILLSSSSIWANALNFRHLEQASDRWRQEILLRTGAAPLSVIYPEISLNSPAKSFFLSMVRDNWWRMRRICFCTRILRNFKDDERWTSFARPAPKLEICNISFSFLAPSPFLSIAQDRFPNTLPFIKTIIIENATFFLCQSMTRLRSLTLISCVINEDLFTTLSELPSLERIRIAFPRVRSQLALGQIMAEDTRRRIYMPSLKELEIVPQSFEAIFWSLHRLAPSPRRTCVLDFRHGVAQPTISSLQIQHCLAQHVQSLFSSPNSGSIIFGIHTILLKRDVNNVSDPSSSPHLHVKLQSASSLIMEIVIESINQCDLSSLTHIQFDFYPEPNASCIKLITQTLFNATHVTITPMTLKSIMKLYDRNFPAGVMFPSLQVLTFDTLEAAFDIDTSTLQQFLDSRPDMPRIQVRKVGNTRLPSGELVAFNLERADEDHLVWV</sequence>
<evidence type="ECO:0000313" key="1">
    <source>
        <dbReference type="EMBL" id="KAF4611876.1"/>
    </source>
</evidence>
<evidence type="ECO:0000313" key="2">
    <source>
        <dbReference type="Proteomes" id="UP000521872"/>
    </source>
</evidence>
<organism evidence="1 2">
    <name type="scientific">Agrocybe pediades</name>
    <dbReference type="NCBI Taxonomy" id="84607"/>
    <lineage>
        <taxon>Eukaryota</taxon>
        <taxon>Fungi</taxon>
        <taxon>Dikarya</taxon>
        <taxon>Basidiomycota</taxon>
        <taxon>Agaricomycotina</taxon>
        <taxon>Agaricomycetes</taxon>
        <taxon>Agaricomycetidae</taxon>
        <taxon>Agaricales</taxon>
        <taxon>Agaricineae</taxon>
        <taxon>Strophariaceae</taxon>
        <taxon>Agrocybe</taxon>
    </lineage>
</organism>
<evidence type="ECO:0008006" key="3">
    <source>
        <dbReference type="Google" id="ProtNLM"/>
    </source>
</evidence>
<comment type="caution">
    <text evidence="1">The sequence shown here is derived from an EMBL/GenBank/DDBJ whole genome shotgun (WGS) entry which is preliminary data.</text>
</comment>
<dbReference type="AlphaFoldDB" id="A0A8H4VIE5"/>
<gene>
    <name evidence="1" type="ORF">D9613_003574</name>
</gene>
<protein>
    <recommendedName>
        <fullName evidence="3">F-box domain-containing protein</fullName>
    </recommendedName>
</protein>
<keyword evidence="2" id="KW-1185">Reference proteome</keyword>